<dbReference type="InterPro" id="IPR019196">
    <property type="entry name" value="ABC_transp_unknown"/>
</dbReference>
<keyword evidence="1" id="KW-0472">Membrane</keyword>
<gene>
    <name evidence="4" type="ORF">BABA_21261</name>
</gene>
<sequence length="476" mass="53642">MKEVKKITDQSRKRNLKYGSLSLAFLLVVIAIVIILNLFVAKFDQKFDFTNTKVFTLSKETKTIVTDLKDEVTIIVLEKAGSERSTNARIVGEYQEASSNITVQFIDPELNPNLLQEYGDDSNLTFGSIIVENGGKVKTLSPIDFVTLSKDQSKVKEIATESKITSAILSVTAKGEKVIYTTVGHGEEALNEELKQALENENYIIEEINLLTDTAPAAKESVVVINSLKKDISEEEAAKLKEYMSSGGKLLVIDDLYDADRKNYENILKLNGVQIQRSIVFENDMTHRLNSDKYVMIPEFGKHRIVDSLQESNYKAIVAYGQPIEILHVKKDNLLISPLLSSSKDSYSKLPDDIKVKRDINQEADDPIGPFHLGVVISKKEKGEEQPAMVLYSNSFFLNENLIKSSNKANLDMFVNSVNWLQDAKEQIVIRPKDISSSPIVMNNYQQILISIAVIFFIPLLIATPGFLYWYRRQKK</sequence>
<evidence type="ECO:0000259" key="2">
    <source>
        <dbReference type="Pfam" id="PF09822"/>
    </source>
</evidence>
<dbReference type="Pfam" id="PF09822">
    <property type="entry name" value="ABC_transp_aux"/>
    <property type="match status" value="1"/>
</dbReference>
<comment type="caution">
    <text evidence="4">The sequence shown here is derived from an EMBL/GenBank/DDBJ whole genome shotgun (WGS) entry which is preliminary data.</text>
</comment>
<feature type="domain" description="DUF7088" evidence="3">
    <location>
        <begin position="52"/>
        <end position="136"/>
    </location>
</feature>
<evidence type="ECO:0000259" key="3">
    <source>
        <dbReference type="Pfam" id="PF23357"/>
    </source>
</evidence>
<dbReference type="RefSeq" id="WP_007087244.1">
    <property type="nucleotide sequence ID" value="NZ_AJLS01000137.1"/>
</dbReference>
<dbReference type="Proteomes" id="UP000006316">
    <property type="component" value="Unassembled WGS sequence"/>
</dbReference>
<dbReference type="OrthoDB" id="9766228at2"/>
<keyword evidence="1" id="KW-1133">Transmembrane helix</keyword>
<evidence type="ECO:0000256" key="1">
    <source>
        <dbReference type="SAM" id="Phobius"/>
    </source>
</evidence>
<keyword evidence="5" id="KW-1185">Reference proteome</keyword>
<name>K6C240_9BACI</name>
<dbReference type="STRING" id="1117379.BABA_21261"/>
<dbReference type="AlphaFoldDB" id="K6C240"/>
<feature type="transmembrane region" description="Helical" evidence="1">
    <location>
        <begin position="448"/>
        <end position="471"/>
    </location>
</feature>
<dbReference type="Pfam" id="PF23357">
    <property type="entry name" value="DUF7088"/>
    <property type="match status" value="1"/>
</dbReference>
<proteinExistence type="predicted"/>
<dbReference type="EMBL" id="AJLS01000137">
    <property type="protein sequence ID" value="EKN65215.1"/>
    <property type="molecule type" value="Genomic_DNA"/>
</dbReference>
<keyword evidence="1" id="KW-0812">Transmembrane</keyword>
<protein>
    <submittedName>
        <fullName evidence="4">ABC transporter</fullName>
    </submittedName>
</protein>
<feature type="domain" description="ABC-type uncharacterised transport system" evidence="2">
    <location>
        <begin position="177"/>
        <end position="380"/>
    </location>
</feature>
<accession>K6C240</accession>
<organism evidence="4 5">
    <name type="scientific">Neobacillus bataviensis LMG 21833</name>
    <dbReference type="NCBI Taxonomy" id="1117379"/>
    <lineage>
        <taxon>Bacteria</taxon>
        <taxon>Bacillati</taxon>
        <taxon>Bacillota</taxon>
        <taxon>Bacilli</taxon>
        <taxon>Bacillales</taxon>
        <taxon>Bacillaceae</taxon>
        <taxon>Neobacillus</taxon>
    </lineage>
</organism>
<dbReference type="eggNOG" id="COG3225">
    <property type="taxonomic scope" value="Bacteria"/>
</dbReference>
<dbReference type="InterPro" id="IPR055396">
    <property type="entry name" value="DUF7088"/>
</dbReference>
<feature type="transmembrane region" description="Helical" evidence="1">
    <location>
        <begin position="21"/>
        <end position="40"/>
    </location>
</feature>
<evidence type="ECO:0000313" key="4">
    <source>
        <dbReference type="EMBL" id="EKN65215.1"/>
    </source>
</evidence>
<reference evidence="4 5" key="1">
    <citation type="journal article" date="2012" name="Front. Microbiol.">
        <title>Redundancy and modularity in membrane-associated dissimilatory nitrate reduction in Bacillus.</title>
        <authorList>
            <person name="Heylen K."/>
            <person name="Keltjens J."/>
        </authorList>
    </citation>
    <scope>NUCLEOTIDE SEQUENCE [LARGE SCALE GENOMIC DNA]</scope>
    <source>
        <strain evidence="5">LMG 21833T</strain>
    </source>
</reference>
<evidence type="ECO:0000313" key="5">
    <source>
        <dbReference type="Proteomes" id="UP000006316"/>
    </source>
</evidence>
<dbReference type="PATRIC" id="fig|1117379.3.peg.4408"/>